<dbReference type="Gene3D" id="2.10.110.10">
    <property type="entry name" value="Cysteine Rich Protein"/>
    <property type="match status" value="3"/>
</dbReference>
<keyword evidence="4 5" id="KW-0440">LIM domain</keyword>
<dbReference type="PROSITE" id="PS50023">
    <property type="entry name" value="LIM_DOMAIN_2"/>
    <property type="match status" value="3"/>
</dbReference>
<feature type="compositionally biased region" description="Polar residues" evidence="6">
    <location>
        <begin position="130"/>
        <end position="153"/>
    </location>
</feature>
<evidence type="ECO:0000313" key="8">
    <source>
        <dbReference type="EMBL" id="GCC29080.1"/>
    </source>
</evidence>
<evidence type="ECO:0000256" key="6">
    <source>
        <dbReference type="SAM" id="MobiDB-lite"/>
    </source>
</evidence>
<evidence type="ECO:0000256" key="2">
    <source>
        <dbReference type="ARBA" id="ARBA00022737"/>
    </source>
</evidence>
<dbReference type="OrthoDB" id="25414at2759"/>
<evidence type="ECO:0000256" key="4">
    <source>
        <dbReference type="ARBA" id="ARBA00023038"/>
    </source>
</evidence>
<feature type="domain" description="LIM zinc-binding" evidence="7">
    <location>
        <begin position="244"/>
        <end position="304"/>
    </location>
</feature>
<dbReference type="AlphaFoldDB" id="A0A401SFF9"/>
<dbReference type="SMART" id="SM00132">
    <property type="entry name" value="LIM"/>
    <property type="match status" value="3"/>
</dbReference>
<evidence type="ECO:0000313" key="9">
    <source>
        <dbReference type="Proteomes" id="UP000287033"/>
    </source>
</evidence>
<dbReference type="SUPFAM" id="SSF57716">
    <property type="entry name" value="Glucocorticoid receptor-like (DNA-binding domain)"/>
    <property type="match status" value="2"/>
</dbReference>
<dbReference type="GO" id="GO:0098609">
    <property type="term" value="P:cell-cell adhesion"/>
    <property type="evidence" value="ECO:0007669"/>
    <property type="project" value="TreeGrafter"/>
</dbReference>
<dbReference type="Proteomes" id="UP000287033">
    <property type="component" value="Unassembled WGS sequence"/>
</dbReference>
<accession>A0A401SFF9</accession>
<sequence length="380" mass="42909">MIRSNSDSLQFRLQALKEIKKVSSVYIQLATPGKINTPKTYNSVEASRADKRLPQNPVLTAPKPVRNPYSYGNKGMKGTDPSGYNSADEDFPLPPPPPPAPEKAKDAFYSNEMPLPPPPLQACEEPVPSLTDSKQSRLLKSNVGTSPKQQEFSPPSKPARFDQKDSLTQIMNDKLNGLPDSGQDICAFCNRLIPPTIPVVEAMGKIFHEDCLKCRKCQCKLVGKIYYNLDDNPHCDSCYRDTVEKCEKCRKPIMDQITRAMDKAFHSECFRCVVCNRLIGSERFGLNQDKEIYCLEDFQKRYAPQCSVCEKPIIPETAKEECLNIELFGRHFHVNCYRCEKCGLLLSPDATEEGCFPLNKHILCKTCYLRSTSSTKILEY</sequence>
<dbReference type="FunFam" id="2.10.110.10:FF:000086">
    <property type="entry name" value="Filamin binding LIM protein 1"/>
    <property type="match status" value="1"/>
</dbReference>
<dbReference type="OMA" id="DICAFCN"/>
<organism evidence="8 9">
    <name type="scientific">Chiloscyllium punctatum</name>
    <name type="common">Brownbanded bambooshark</name>
    <name type="synonym">Hemiscyllium punctatum</name>
    <dbReference type="NCBI Taxonomy" id="137246"/>
    <lineage>
        <taxon>Eukaryota</taxon>
        <taxon>Metazoa</taxon>
        <taxon>Chordata</taxon>
        <taxon>Craniata</taxon>
        <taxon>Vertebrata</taxon>
        <taxon>Chondrichthyes</taxon>
        <taxon>Elasmobranchii</taxon>
        <taxon>Galeomorphii</taxon>
        <taxon>Galeoidea</taxon>
        <taxon>Orectolobiformes</taxon>
        <taxon>Hemiscylliidae</taxon>
        <taxon>Chiloscyllium</taxon>
    </lineage>
</organism>
<feature type="domain" description="LIM zinc-binding" evidence="7">
    <location>
        <begin position="184"/>
        <end position="243"/>
    </location>
</feature>
<dbReference type="STRING" id="137246.A0A401SFF9"/>
<evidence type="ECO:0000256" key="1">
    <source>
        <dbReference type="ARBA" id="ARBA00022723"/>
    </source>
</evidence>
<feature type="region of interest" description="Disordered" evidence="6">
    <location>
        <begin position="34"/>
        <end position="161"/>
    </location>
</feature>
<gene>
    <name evidence="8" type="ORF">chiPu_0007517</name>
</gene>
<evidence type="ECO:0000256" key="5">
    <source>
        <dbReference type="PROSITE-ProRule" id="PRU00125"/>
    </source>
</evidence>
<dbReference type="PANTHER" id="PTHR24207:SF1">
    <property type="entry name" value="FILAMIN-BINDING LIM PROTEIN 1"/>
    <property type="match status" value="1"/>
</dbReference>
<dbReference type="Pfam" id="PF00412">
    <property type="entry name" value="LIM"/>
    <property type="match status" value="3"/>
</dbReference>
<dbReference type="GO" id="GO:0001725">
    <property type="term" value="C:stress fiber"/>
    <property type="evidence" value="ECO:0007669"/>
    <property type="project" value="TreeGrafter"/>
</dbReference>
<protein>
    <recommendedName>
        <fullName evidence="7">LIM zinc-binding domain-containing protein</fullName>
    </recommendedName>
</protein>
<dbReference type="GO" id="GO:0005925">
    <property type="term" value="C:focal adhesion"/>
    <property type="evidence" value="ECO:0007669"/>
    <property type="project" value="TreeGrafter"/>
</dbReference>
<dbReference type="CDD" id="cd08368">
    <property type="entry name" value="LIM"/>
    <property type="match status" value="1"/>
</dbReference>
<dbReference type="EMBL" id="BEZZ01000232">
    <property type="protein sequence ID" value="GCC29080.1"/>
    <property type="molecule type" value="Genomic_DNA"/>
</dbReference>
<proteinExistence type="predicted"/>
<keyword evidence="3 5" id="KW-0862">Zinc</keyword>
<dbReference type="InterPro" id="IPR001781">
    <property type="entry name" value="Znf_LIM"/>
</dbReference>
<evidence type="ECO:0000256" key="3">
    <source>
        <dbReference type="ARBA" id="ARBA00022833"/>
    </source>
</evidence>
<dbReference type="GO" id="GO:0031005">
    <property type="term" value="F:filamin binding"/>
    <property type="evidence" value="ECO:0007669"/>
    <property type="project" value="TreeGrafter"/>
</dbReference>
<keyword evidence="9" id="KW-1185">Reference proteome</keyword>
<keyword evidence="2" id="KW-0677">Repeat</keyword>
<dbReference type="PANTHER" id="PTHR24207">
    <property type="entry name" value="ZYX102 PROTEIN"/>
    <property type="match status" value="1"/>
</dbReference>
<reference evidence="8 9" key="1">
    <citation type="journal article" date="2018" name="Nat. Ecol. Evol.">
        <title>Shark genomes provide insights into elasmobranch evolution and the origin of vertebrates.</title>
        <authorList>
            <person name="Hara Y"/>
            <person name="Yamaguchi K"/>
            <person name="Onimaru K"/>
            <person name="Kadota M"/>
            <person name="Koyanagi M"/>
            <person name="Keeley SD"/>
            <person name="Tatsumi K"/>
            <person name="Tanaka K"/>
            <person name="Motone F"/>
            <person name="Kageyama Y"/>
            <person name="Nozu R"/>
            <person name="Adachi N"/>
            <person name="Nishimura O"/>
            <person name="Nakagawa R"/>
            <person name="Tanegashima C"/>
            <person name="Kiyatake I"/>
            <person name="Matsumoto R"/>
            <person name="Murakumo K"/>
            <person name="Nishida K"/>
            <person name="Terakita A"/>
            <person name="Kuratani S"/>
            <person name="Sato K"/>
            <person name="Hyodo S Kuraku.S."/>
        </authorList>
    </citation>
    <scope>NUCLEOTIDE SEQUENCE [LARGE SCALE GENOMIC DNA]</scope>
</reference>
<comment type="caution">
    <text evidence="8">The sequence shown here is derived from an EMBL/GenBank/DDBJ whole genome shotgun (WGS) entry which is preliminary data.</text>
</comment>
<feature type="domain" description="LIM zinc-binding" evidence="7">
    <location>
        <begin position="305"/>
        <end position="374"/>
    </location>
</feature>
<feature type="compositionally biased region" description="Pro residues" evidence="6">
    <location>
        <begin position="92"/>
        <end position="101"/>
    </location>
</feature>
<name>A0A401SFF9_CHIPU</name>
<keyword evidence="1 5" id="KW-0479">Metal-binding</keyword>
<evidence type="ECO:0000259" key="7">
    <source>
        <dbReference type="PROSITE" id="PS50023"/>
    </source>
</evidence>
<dbReference type="GO" id="GO:0046872">
    <property type="term" value="F:metal ion binding"/>
    <property type="evidence" value="ECO:0007669"/>
    <property type="project" value="UniProtKB-KW"/>
</dbReference>